<sequence>MKIEIPLKQKIRMLIGGSELVAIFLILFGSYLSYEDLREFTFETIYLEYNTAVGKGKVIDSFATNMDINDVPVFAYDYVFDSPIGDLEWTSYSFGRRYSTGAEIEVEYNLDNPEYNRIKGMHNYPTVVYLILFSIPLLLGIVWLSMNLVAGLRTLSILNNGIMTEARLIHKVAVGRYDHENNLQKYKMTFEYYAKDRKSYRLEHEEYHTERLEDEFTEKVIYHKDFPQKAFMVDGLSKDVAKMIKNSWAGKGPTVGSA</sequence>
<organism evidence="2 3">
    <name type="scientific">Fulvitalea axinellae</name>
    <dbReference type="NCBI Taxonomy" id="1182444"/>
    <lineage>
        <taxon>Bacteria</taxon>
        <taxon>Pseudomonadati</taxon>
        <taxon>Bacteroidota</taxon>
        <taxon>Cytophagia</taxon>
        <taxon>Cytophagales</taxon>
        <taxon>Persicobacteraceae</taxon>
        <taxon>Fulvitalea</taxon>
    </lineage>
</organism>
<accession>A0AAU9DA22</accession>
<keyword evidence="3" id="KW-1185">Reference proteome</keyword>
<dbReference type="AlphaFoldDB" id="A0AAU9DA22"/>
<evidence type="ECO:0000313" key="3">
    <source>
        <dbReference type="Proteomes" id="UP001348817"/>
    </source>
</evidence>
<proteinExistence type="predicted"/>
<evidence type="ECO:0000256" key="1">
    <source>
        <dbReference type="SAM" id="Phobius"/>
    </source>
</evidence>
<dbReference type="KEGG" id="fax:FUAX_01520"/>
<feature type="transmembrane region" description="Helical" evidence="1">
    <location>
        <begin position="12"/>
        <end position="34"/>
    </location>
</feature>
<gene>
    <name evidence="2" type="ORF">FUAX_01520</name>
</gene>
<name>A0AAU9DA22_9BACT</name>
<evidence type="ECO:0000313" key="2">
    <source>
        <dbReference type="EMBL" id="BDD07720.1"/>
    </source>
</evidence>
<evidence type="ECO:0008006" key="4">
    <source>
        <dbReference type="Google" id="ProtNLM"/>
    </source>
</evidence>
<protein>
    <recommendedName>
        <fullName evidence="4">DUF3592 domain-containing protein</fullName>
    </recommendedName>
</protein>
<keyword evidence="1" id="KW-0812">Transmembrane</keyword>
<reference evidence="2 3" key="1">
    <citation type="submission" date="2021-12" db="EMBL/GenBank/DDBJ databases">
        <title>Genome sequencing of bacteria with rrn-lacking chromosome and rrn-plasmid.</title>
        <authorList>
            <person name="Anda M."/>
            <person name="Iwasaki W."/>
        </authorList>
    </citation>
    <scope>NUCLEOTIDE SEQUENCE [LARGE SCALE GENOMIC DNA]</scope>
    <source>
        <strain evidence="2 3">DSM 100852</strain>
    </source>
</reference>
<dbReference type="Proteomes" id="UP001348817">
    <property type="component" value="Chromosome"/>
</dbReference>
<keyword evidence="1" id="KW-1133">Transmembrane helix</keyword>
<feature type="transmembrane region" description="Helical" evidence="1">
    <location>
        <begin position="127"/>
        <end position="150"/>
    </location>
</feature>
<keyword evidence="1" id="KW-0472">Membrane</keyword>
<dbReference type="RefSeq" id="WP_338393030.1">
    <property type="nucleotide sequence ID" value="NZ_AP025314.1"/>
</dbReference>
<dbReference type="EMBL" id="AP025314">
    <property type="protein sequence ID" value="BDD07720.1"/>
    <property type="molecule type" value="Genomic_DNA"/>
</dbReference>